<dbReference type="EMBL" id="CP004121">
    <property type="protein sequence ID" value="AGF54794.1"/>
    <property type="molecule type" value="Genomic_DNA"/>
</dbReference>
<gene>
    <name evidence="1" type="ORF">Cspa_c10180</name>
</gene>
<keyword evidence="2" id="KW-1185">Reference proteome</keyword>
<dbReference type="AlphaFoldDB" id="M1MA30"/>
<reference evidence="1 2" key="1">
    <citation type="submission" date="2013-02" db="EMBL/GenBank/DDBJ databases">
        <title>Genome sequence of Clostridium saccharoperbutylacetonicum N1-4(HMT).</title>
        <authorList>
            <person name="Poehlein A."/>
            <person name="Daniel R."/>
        </authorList>
    </citation>
    <scope>NUCLEOTIDE SEQUENCE [LARGE SCALE GENOMIC DNA]</scope>
    <source>
        <strain evidence="2">N1-4(HMT)</strain>
    </source>
</reference>
<dbReference type="InterPro" id="IPR056951">
    <property type="entry name" value="Phage_connect_2"/>
</dbReference>
<evidence type="ECO:0000313" key="2">
    <source>
        <dbReference type="Proteomes" id="UP000011728"/>
    </source>
</evidence>
<name>M1MA30_9CLOT</name>
<proteinExistence type="predicted"/>
<dbReference type="RefSeq" id="WP_015391119.1">
    <property type="nucleotide sequence ID" value="NC_020291.1"/>
</dbReference>
<dbReference type="PATRIC" id="fig|931276.5.peg.974"/>
<dbReference type="HOGENOM" id="CLU_172477_0_0_9"/>
<protein>
    <submittedName>
        <fullName evidence="1">Phage protein</fullName>
    </submittedName>
</protein>
<evidence type="ECO:0000313" key="1">
    <source>
        <dbReference type="EMBL" id="AGF54794.1"/>
    </source>
</evidence>
<dbReference type="Proteomes" id="UP000011728">
    <property type="component" value="Chromosome"/>
</dbReference>
<organism evidence="1 2">
    <name type="scientific">Clostridium saccharoperbutylacetonicum N1-4(HMT)</name>
    <dbReference type="NCBI Taxonomy" id="931276"/>
    <lineage>
        <taxon>Bacteria</taxon>
        <taxon>Bacillati</taxon>
        <taxon>Bacillota</taxon>
        <taxon>Clostridia</taxon>
        <taxon>Eubacteriales</taxon>
        <taxon>Clostridiaceae</taxon>
        <taxon>Clostridium</taxon>
    </lineage>
</organism>
<accession>M1MA30</accession>
<dbReference type="NCBIfam" id="TIGR01560">
    <property type="entry name" value="put_DNA_pack"/>
    <property type="match status" value="1"/>
</dbReference>
<dbReference type="InterPro" id="IPR006450">
    <property type="entry name" value="Phage_HK97_gp6-like"/>
</dbReference>
<dbReference type="Pfam" id="PF24829">
    <property type="entry name" value="Phage_connect_2"/>
    <property type="match status" value="1"/>
</dbReference>
<sequence length="93" mass="10646">MLEKIKLALRIDDDILDEEIQDSIDAAKADLKLSGILESKIVETDPLIIRAIKTFCKVEFSTDDKEAERYRNSYEMLKDHLALSIDYTVEVIA</sequence>
<dbReference type="eggNOG" id="ENOG50332RV">
    <property type="taxonomic scope" value="Bacteria"/>
</dbReference>
<dbReference type="OrthoDB" id="2889166at2"/>
<dbReference type="KEGG" id="csr:Cspa_c10180"/>